<evidence type="ECO:0000313" key="5">
    <source>
        <dbReference type="EMBL" id="ODN71235.1"/>
    </source>
</evidence>
<dbReference type="AlphaFoldDB" id="A0A1E3H500"/>
<protein>
    <submittedName>
        <fullName evidence="5">Pyrroline-5-carboxylate reductase</fullName>
        <ecNumber evidence="5">1.5.1.2</ecNumber>
    </submittedName>
</protein>
<evidence type="ECO:0000313" key="6">
    <source>
        <dbReference type="Proteomes" id="UP000094622"/>
    </source>
</evidence>
<keyword evidence="6" id="KW-1185">Reference proteome</keyword>
<evidence type="ECO:0000256" key="1">
    <source>
        <dbReference type="ARBA" id="ARBA00005525"/>
    </source>
</evidence>
<dbReference type="InterPro" id="IPR008927">
    <property type="entry name" value="6-PGluconate_DH-like_C_sf"/>
</dbReference>
<comment type="caution">
    <text evidence="5">The sequence shown here is derived from an EMBL/GenBank/DDBJ whole genome shotgun (WGS) entry which is preliminary data.</text>
</comment>
<evidence type="ECO:0000256" key="2">
    <source>
        <dbReference type="PIRSR" id="PIRSR000193-1"/>
    </source>
</evidence>
<dbReference type="InterPro" id="IPR036291">
    <property type="entry name" value="NAD(P)-bd_dom_sf"/>
</dbReference>
<dbReference type="SUPFAM" id="SSF51735">
    <property type="entry name" value="NAD(P)-binding Rossmann-fold domains"/>
    <property type="match status" value="1"/>
</dbReference>
<dbReference type="InterPro" id="IPR029036">
    <property type="entry name" value="P5CR_dimer"/>
</dbReference>
<dbReference type="Proteomes" id="UP000094622">
    <property type="component" value="Unassembled WGS sequence"/>
</dbReference>
<dbReference type="Pfam" id="PF14748">
    <property type="entry name" value="P5CR_dimer"/>
    <property type="match status" value="1"/>
</dbReference>
<dbReference type="EC" id="1.5.1.2" evidence="5"/>
<accession>A0A1E3H500</accession>
<name>A0A1E3H500_9HYPH</name>
<feature type="domain" description="Pyrroline-5-carboxylate reductase catalytic N-terminal" evidence="3">
    <location>
        <begin position="4"/>
        <end position="93"/>
    </location>
</feature>
<dbReference type="GO" id="GO:0055129">
    <property type="term" value="P:L-proline biosynthetic process"/>
    <property type="evidence" value="ECO:0007669"/>
    <property type="project" value="TreeGrafter"/>
</dbReference>
<feature type="domain" description="Pyrroline-5-carboxylate reductase dimerisation" evidence="4">
    <location>
        <begin position="165"/>
        <end position="249"/>
    </location>
</feature>
<dbReference type="Gene3D" id="3.40.50.720">
    <property type="entry name" value="NAD(P)-binding Rossmann-like Domain"/>
    <property type="match status" value="1"/>
</dbReference>
<dbReference type="InterPro" id="IPR028939">
    <property type="entry name" value="P5C_Rdtase_cat_N"/>
</dbReference>
<comment type="similarity">
    <text evidence="1">Belongs to the pyrroline-5-carboxylate reductase family.</text>
</comment>
<dbReference type="EMBL" id="MCRJ01000026">
    <property type="protein sequence ID" value="ODN71235.1"/>
    <property type="molecule type" value="Genomic_DNA"/>
</dbReference>
<evidence type="ECO:0000259" key="4">
    <source>
        <dbReference type="Pfam" id="PF14748"/>
    </source>
</evidence>
<dbReference type="InterPro" id="IPR000304">
    <property type="entry name" value="Pyrroline-COOH_reductase"/>
</dbReference>
<reference evidence="5 6" key="1">
    <citation type="submission" date="2016-07" db="EMBL/GenBank/DDBJ databases">
        <title>Draft Genome Sequence of Methylobrevis pamukkalensis PK2.</title>
        <authorList>
            <person name="Vasilenko O.V."/>
            <person name="Doronina N.V."/>
            <person name="Shmareva M.N."/>
            <person name="Tarlachkov S.V."/>
            <person name="Mustakhimov I."/>
            <person name="Trotsenko Y.A."/>
        </authorList>
    </citation>
    <scope>NUCLEOTIDE SEQUENCE [LARGE SCALE GENOMIC DNA]</scope>
    <source>
        <strain evidence="5 6">PK2</strain>
    </source>
</reference>
<evidence type="ECO:0000259" key="3">
    <source>
        <dbReference type="Pfam" id="PF03807"/>
    </source>
</evidence>
<dbReference type="Gene3D" id="1.10.3730.10">
    <property type="entry name" value="ProC C-terminal domain-like"/>
    <property type="match status" value="1"/>
</dbReference>
<feature type="binding site" evidence="2">
    <location>
        <position position="53"/>
    </location>
    <ligand>
        <name>NADPH</name>
        <dbReference type="ChEBI" id="CHEBI:57783"/>
    </ligand>
</feature>
<dbReference type="GO" id="GO:0004735">
    <property type="term" value="F:pyrroline-5-carboxylate reductase activity"/>
    <property type="evidence" value="ECO:0007669"/>
    <property type="project" value="UniProtKB-EC"/>
</dbReference>
<sequence length="256" mass="26008">MPAIGFLGAGHLAGYLLRGFLRAGVPAGDMTVSRRGMGPELAARHGVNLAADNQRLADGCDVLFLAVRPAQAVAALEDVRLRSDQIVVSVCAGVPLGRLAAAAGPATVVRAMPVSAVAIGTGALPLYPDEPRARALLARLGPVLGLASETDFETATATAALYGWVHDLIAVTAGWLTERGLDPATARMLAARTFAAAAGMVEDEPETPVGDLVARLTTPGGITALGLGILADRGVPKSLAAALDAVDAKLRGKSPD</sequence>
<dbReference type="RefSeq" id="WP_069306339.1">
    <property type="nucleotide sequence ID" value="NZ_MCRJ01000026.1"/>
</dbReference>
<dbReference type="Pfam" id="PF03807">
    <property type="entry name" value="F420_oxidored"/>
    <property type="match status" value="1"/>
</dbReference>
<keyword evidence="5" id="KW-0560">Oxidoreductase</keyword>
<organism evidence="5 6">
    <name type="scientific">Methylobrevis pamukkalensis</name>
    <dbReference type="NCBI Taxonomy" id="1439726"/>
    <lineage>
        <taxon>Bacteria</taxon>
        <taxon>Pseudomonadati</taxon>
        <taxon>Pseudomonadota</taxon>
        <taxon>Alphaproteobacteria</taxon>
        <taxon>Hyphomicrobiales</taxon>
        <taxon>Pleomorphomonadaceae</taxon>
        <taxon>Methylobrevis</taxon>
    </lineage>
</organism>
<feature type="binding site" evidence="2">
    <location>
        <begin position="66"/>
        <end position="69"/>
    </location>
    <ligand>
        <name>NADP(+)</name>
        <dbReference type="ChEBI" id="CHEBI:58349"/>
    </ligand>
</feature>
<keyword evidence="2" id="KW-0521">NADP</keyword>
<dbReference type="OrthoDB" id="8418678at2"/>
<dbReference type="PIRSF" id="PIRSF000193">
    <property type="entry name" value="Pyrrol-5-carb_rd"/>
    <property type="match status" value="1"/>
</dbReference>
<dbReference type="PANTHER" id="PTHR11645:SF13">
    <property type="entry name" value="PYRROLINE-5-CARBOXYLATE REDUCTASE CATALYTIC N-TERMINAL DOMAIN-CONTAINING PROTEIN"/>
    <property type="match status" value="1"/>
</dbReference>
<dbReference type="PANTHER" id="PTHR11645">
    <property type="entry name" value="PYRROLINE-5-CARBOXYLATE REDUCTASE"/>
    <property type="match status" value="1"/>
</dbReference>
<gene>
    <name evidence="5" type="primary">proC_2</name>
    <name evidence="5" type="ORF">A6302_01432</name>
</gene>
<feature type="binding site" evidence="2">
    <location>
        <begin position="7"/>
        <end position="12"/>
    </location>
    <ligand>
        <name>NADP(+)</name>
        <dbReference type="ChEBI" id="CHEBI:58349"/>
    </ligand>
</feature>
<dbReference type="SUPFAM" id="SSF48179">
    <property type="entry name" value="6-phosphogluconate dehydrogenase C-terminal domain-like"/>
    <property type="match status" value="1"/>
</dbReference>
<proteinExistence type="inferred from homology"/>